<accession>A0AAE1QX82</accession>
<dbReference type="AlphaFoldDB" id="A0AAE1QX82"/>
<name>A0AAE1QX82_9SOLA</name>
<gene>
    <name evidence="1" type="ORF">RND71_039637</name>
</gene>
<dbReference type="Gene3D" id="3.10.10.10">
    <property type="entry name" value="HIV Type 1 Reverse Transcriptase, subunit A, domain 1"/>
    <property type="match status" value="1"/>
</dbReference>
<proteinExistence type="predicted"/>
<dbReference type="InterPro" id="IPR043502">
    <property type="entry name" value="DNA/RNA_pol_sf"/>
</dbReference>
<dbReference type="PANTHER" id="PTHR15503">
    <property type="entry name" value="LDOC1 RELATED"/>
    <property type="match status" value="1"/>
</dbReference>
<keyword evidence="2" id="KW-1185">Reference proteome</keyword>
<dbReference type="PANTHER" id="PTHR15503:SF45">
    <property type="entry name" value="RNA-DIRECTED DNA POLYMERASE HOMOLOG"/>
    <property type="match status" value="1"/>
</dbReference>
<evidence type="ECO:0000313" key="1">
    <source>
        <dbReference type="EMBL" id="KAK4341136.1"/>
    </source>
</evidence>
<sequence>MVRKGCIYHLVRVHDTKAEVPALQSVSVVSEFPDVFPDDLPRLPPEREIDFSVDVLPGTQPISIPPYKMAPAELKELKEQLRDLMEKGFIRPSTSP</sequence>
<organism evidence="1 2">
    <name type="scientific">Anisodus tanguticus</name>
    <dbReference type="NCBI Taxonomy" id="243964"/>
    <lineage>
        <taxon>Eukaryota</taxon>
        <taxon>Viridiplantae</taxon>
        <taxon>Streptophyta</taxon>
        <taxon>Embryophyta</taxon>
        <taxon>Tracheophyta</taxon>
        <taxon>Spermatophyta</taxon>
        <taxon>Magnoliopsida</taxon>
        <taxon>eudicotyledons</taxon>
        <taxon>Gunneridae</taxon>
        <taxon>Pentapetalae</taxon>
        <taxon>asterids</taxon>
        <taxon>lamiids</taxon>
        <taxon>Solanales</taxon>
        <taxon>Solanaceae</taxon>
        <taxon>Solanoideae</taxon>
        <taxon>Hyoscyameae</taxon>
        <taxon>Anisodus</taxon>
    </lineage>
</organism>
<dbReference type="SUPFAM" id="SSF56672">
    <property type="entry name" value="DNA/RNA polymerases"/>
    <property type="match status" value="1"/>
</dbReference>
<protein>
    <submittedName>
        <fullName evidence="1">Uncharacterized protein</fullName>
    </submittedName>
</protein>
<evidence type="ECO:0000313" key="2">
    <source>
        <dbReference type="Proteomes" id="UP001291623"/>
    </source>
</evidence>
<dbReference type="Proteomes" id="UP001291623">
    <property type="component" value="Unassembled WGS sequence"/>
</dbReference>
<comment type="caution">
    <text evidence="1">The sequence shown here is derived from an EMBL/GenBank/DDBJ whole genome shotgun (WGS) entry which is preliminary data.</text>
</comment>
<dbReference type="InterPro" id="IPR032567">
    <property type="entry name" value="RTL1-rel"/>
</dbReference>
<dbReference type="EMBL" id="JAVYJV010000022">
    <property type="protein sequence ID" value="KAK4341136.1"/>
    <property type="molecule type" value="Genomic_DNA"/>
</dbReference>
<reference evidence="1" key="1">
    <citation type="submission" date="2023-12" db="EMBL/GenBank/DDBJ databases">
        <title>Genome assembly of Anisodus tanguticus.</title>
        <authorList>
            <person name="Wang Y.-J."/>
        </authorList>
    </citation>
    <scope>NUCLEOTIDE SEQUENCE</scope>
    <source>
        <strain evidence="1">KB-2021</strain>
        <tissue evidence="1">Leaf</tissue>
    </source>
</reference>